<comment type="subcellular location">
    <subcellularLocation>
        <location evidence="1">Cell outer membrane</location>
    </subcellularLocation>
</comment>
<keyword evidence="8" id="KW-1185">Reference proteome</keyword>
<dbReference type="Proteomes" id="UP000325302">
    <property type="component" value="Unassembled WGS sequence"/>
</dbReference>
<dbReference type="GO" id="GO:0009279">
    <property type="term" value="C:cell outer membrane"/>
    <property type="evidence" value="ECO:0007669"/>
    <property type="project" value="UniProtKB-SubCell"/>
</dbReference>
<feature type="signal peptide" evidence="5">
    <location>
        <begin position="1"/>
        <end position="15"/>
    </location>
</feature>
<accession>A0A5A9W1Q6</accession>
<dbReference type="InterPro" id="IPR006690">
    <property type="entry name" value="OMPA-like_CS"/>
</dbReference>
<protein>
    <submittedName>
        <fullName evidence="7">OmpA family protein</fullName>
    </submittedName>
</protein>
<reference evidence="7 8" key="1">
    <citation type="submission" date="2019-03" db="EMBL/GenBank/DDBJ databases">
        <title>Nitrincola sp. nov. isolated from an Indian soda lake.</title>
        <authorList>
            <person name="Joshi A."/>
            <person name="Thite S.V."/>
            <person name="Joseph N."/>
            <person name="Dhotre D."/>
            <person name="Moorthy M."/>
            <person name="Shouche Y.S."/>
        </authorList>
    </citation>
    <scope>NUCLEOTIDE SEQUENCE [LARGE SCALE GENOMIC DNA]</scope>
    <source>
        <strain evidence="7 8">MEB193</strain>
    </source>
</reference>
<evidence type="ECO:0000313" key="7">
    <source>
        <dbReference type="EMBL" id="KAA0874656.1"/>
    </source>
</evidence>
<evidence type="ECO:0000256" key="5">
    <source>
        <dbReference type="SAM" id="SignalP"/>
    </source>
</evidence>
<sequence>MKKILVSALAFSVLAGCTTLDPYTQQPKTSNVVKGGAGGAVGGAALGAMVAGSGKRNEGALAGALLGAVVGGGLGYYMDQQEAQLRQQLQGTGVDVNRVGDEIQLVMPGSITFATNEDRIDPSFFSTLDSVANVLRQYDQTLIVVEGHTDSTGSLQYNQQLSERRANSVAQRLMSSGVNGMRITTVGYGPNRPVADNSTAHGRSLNRRVEIKISGQG</sequence>
<keyword evidence="5" id="KW-0732">Signal</keyword>
<evidence type="ECO:0000256" key="1">
    <source>
        <dbReference type="ARBA" id="ARBA00004442"/>
    </source>
</evidence>
<dbReference type="CDD" id="cd07185">
    <property type="entry name" value="OmpA_C-like"/>
    <property type="match status" value="1"/>
</dbReference>
<keyword evidence="3" id="KW-0998">Cell outer membrane</keyword>
<keyword evidence="2 4" id="KW-0472">Membrane</keyword>
<dbReference type="PROSITE" id="PS51123">
    <property type="entry name" value="OMPA_2"/>
    <property type="match status" value="1"/>
</dbReference>
<dbReference type="PRINTS" id="PR01021">
    <property type="entry name" value="OMPADOMAIN"/>
</dbReference>
<dbReference type="PANTHER" id="PTHR30329:SF21">
    <property type="entry name" value="LIPOPROTEIN YIAD-RELATED"/>
    <property type="match status" value="1"/>
</dbReference>
<dbReference type="PROSITE" id="PS51257">
    <property type="entry name" value="PROKAR_LIPOPROTEIN"/>
    <property type="match status" value="1"/>
</dbReference>
<evidence type="ECO:0000313" key="8">
    <source>
        <dbReference type="Proteomes" id="UP000325302"/>
    </source>
</evidence>
<dbReference type="InterPro" id="IPR006665">
    <property type="entry name" value="OmpA-like"/>
</dbReference>
<dbReference type="InterPro" id="IPR050330">
    <property type="entry name" value="Bact_OuterMem_StrucFunc"/>
</dbReference>
<dbReference type="InterPro" id="IPR039567">
    <property type="entry name" value="Gly-zipper"/>
</dbReference>
<dbReference type="RefSeq" id="WP_149390837.1">
    <property type="nucleotide sequence ID" value="NZ_SMRS01000005.1"/>
</dbReference>
<name>A0A5A9W1Q6_9GAMM</name>
<organism evidence="7 8">
    <name type="scientific">Nitrincola tapanii</name>
    <dbReference type="NCBI Taxonomy" id="1708751"/>
    <lineage>
        <taxon>Bacteria</taxon>
        <taxon>Pseudomonadati</taxon>
        <taxon>Pseudomonadota</taxon>
        <taxon>Gammaproteobacteria</taxon>
        <taxon>Oceanospirillales</taxon>
        <taxon>Oceanospirillaceae</taxon>
        <taxon>Nitrincola</taxon>
    </lineage>
</organism>
<evidence type="ECO:0000256" key="2">
    <source>
        <dbReference type="ARBA" id="ARBA00023136"/>
    </source>
</evidence>
<evidence type="ECO:0000256" key="3">
    <source>
        <dbReference type="ARBA" id="ARBA00023237"/>
    </source>
</evidence>
<gene>
    <name evidence="7" type="ORF">E1H14_07445</name>
</gene>
<dbReference type="EMBL" id="SMRS01000005">
    <property type="protein sequence ID" value="KAA0874656.1"/>
    <property type="molecule type" value="Genomic_DNA"/>
</dbReference>
<dbReference type="InterPro" id="IPR006664">
    <property type="entry name" value="OMP_bac"/>
</dbReference>
<dbReference type="OrthoDB" id="9782229at2"/>
<dbReference type="InterPro" id="IPR036737">
    <property type="entry name" value="OmpA-like_sf"/>
</dbReference>
<evidence type="ECO:0000256" key="4">
    <source>
        <dbReference type="PROSITE-ProRule" id="PRU00473"/>
    </source>
</evidence>
<feature type="domain" description="OmpA-like" evidence="6">
    <location>
        <begin position="100"/>
        <end position="217"/>
    </location>
</feature>
<dbReference type="PRINTS" id="PR01023">
    <property type="entry name" value="NAFLGMOTY"/>
</dbReference>
<dbReference type="Pfam" id="PF00691">
    <property type="entry name" value="OmpA"/>
    <property type="match status" value="1"/>
</dbReference>
<dbReference type="PROSITE" id="PS01068">
    <property type="entry name" value="OMPA_1"/>
    <property type="match status" value="1"/>
</dbReference>
<evidence type="ECO:0000259" key="6">
    <source>
        <dbReference type="PROSITE" id="PS51123"/>
    </source>
</evidence>
<dbReference type="SUPFAM" id="SSF103088">
    <property type="entry name" value="OmpA-like"/>
    <property type="match status" value="1"/>
</dbReference>
<dbReference type="AlphaFoldDB" id="A0A5A9W1Q6"/>
<comment type="caution">
    <text evidence="7">The sequence shown here is derived from an EMBL/GenBank/DDBJ whole genome shotgun (WGS) entry which is preliminary data.</text>
</comment>
<dbReference type="PANTHER" id="PTHR30329">
    <property type="entry name" value="STATOR ELEMENT OF FLAGELLAR MOTOR COMPLEX"/>
    <property type="match status" value="1"/>
</dbReference>
<proteinExistence type="predicted"/>
<dbReference type="Pfam" id="PF13488">
    <property type="entry name" value="Gly-zipper_Omp"/>
    <property type="match status" value="1"/>
</dbReference>
<dbReference type="Gene3D" id="3.30.1330.60">
    <property type="entry name" value="OmpA-like domain"/>
    <property type="match status" value="1"/>
</dbReference>
<feature type="chain" id="PRO_5022849049" evidence="5">
    <location>
        <begin position="16"/>
        <end position="217"/>
    </location>
</feature>